<organism evidence="2 4">
    <name type="scientific">Rotaria sordida</name>
    <dbReference type="NCBI Taxonomy" id="392033"/>
    <lineage>
        <taxon>Eukaryota</taxon>
        <taxon>Metazoa</taxon>
        <taxon>Spiralia</taxon>
        <taxon>Gnathifera</taxon>
        <taxon>Rotifera</taxon>
        <taxon>Eurotatoria</taxon>
        <taxon>Bdelloidea</taxon>
        <taxon>Philodinida</taxon>
        <taxon>Philodinidae</taxon>
        <taxon>Rotaria</taxon>
    </lineage>
</organism>
<dbReference type="EMBL" id="CAJNOH010001627">
    <property type="protein sequence ID" value="CAF1236204.1"/>
    <property type="molecule type" value="Genomic_DNA"/>
</dbReference>
<dbReference type="Proteomes" id="UP000663870">
    <property type="component" value="Unassembled WGS sequence"/>
</dbReference>
<feature type="region of interest" description="Disordered" evidence="1">
    <location>
        <begin position="45"/>
        <end position="66"/>
    </location>
</feature>
<name>A0A814YXD2_9BILA</name>
<gene>
    <name evidence="3" type="ORF">JXQ802_LOCUS41417</name>
    <name evidence="2" type="ORF">PYM288_LOCUS26636</name>
</gene>
<evidence type="ECO:0000313" key="4">
    <source>
        <dbReference type="Proteomes" id="UP000663854"/>
    </source>
</evidence>
<comment type="caution">
    <text evidence="2">The sequence shown here is derived from an EMBL/GenBank/DDBJ whole genome shotgun (WGS) entry which is preliminary data.</text>
</comment>
<evidence type="ECO:0000313" key="5">
    <source>
        <dbReference type="Proteomes" id="UP000663870"/>
    </source>
</evidence>
<keyword evidence="5" id="KW-1185">Reference proteome</keyword>
<dbReference type="AlphaFoldDB" id="A0A814YXD2"/>
<sequence length="66" mass="7372">MNKCVINDDGVYIDDHHASCAHNQENFIDKNKPTFLFVNARKATTNGSIGRNSNDDTTPNSVNYVE</sequence>
<proteinExistence type="predicted"/>
<evidence type="ECO:0000313" key="3">
    <source>
        <dbReference type="EMBL" id="CAF1518390.1"/>
    </source>
</evidence>
<protein>
    <submittedName>
        <fullName evidence="2">Uncharacterized protein</fullName>
    </submittedName>
</protein>
<evidence type="ECO:0000313" key="2">
    <source>
        <dbReference type="EMBL" id="CAF1236204.1"/>
    </source>
</evidence>
<dbReference type="EMBL" id="CAJNOL010002639">
    <property type="protein sequence ID" value="CAF1518390.1"/>
    <property type="molecule type" value="Genomic_DNA"/>
</dbReference>
<dbReference type="Proteomes" id="UP000663854">
    <property type="component" value="Unassembled WGS sequence"/>
</dbReference>
<evidence type="ECO:0000256" key="1">
    <source>
        <dbReference type="SAM" id="MobiDB-lite"/>
    </source>
</evidence>
<accession>A0A814YXD2</accession>
<reference evidence="2" key="1">
    <citation type="submission" date="2021-02" db="EMBL/GenBank/DDBJ databases">
        <authorList>
            <person name="Nowell W R."/>
        </authorList>
    </citation>
    <scope>NUCLEOTIDE SEQUENCE</scope>
</reference>